<dbReference type="KEGG" id="spri:SPRI_3632"/>
<keyword evidence="1" id="KW-0812">Transmembrane</keyword>
<feature type="transmembrane region" description="Helical" evidence="1">
    <location>
        <begin position="151"/>
        <end position="173"/>
    </location>
</feature>
<protein>
    <recommendedName>
        <fullName evidence="4">PH domain-containing protein</fullName>
    </recommendedName>
</protein>
<evidence type="ECO:0000313" key="3">
    <source>
        <dbReference type="Proteomes" id="UP000060513"/>
    </source>
</evidence>
<keyword evidence="1" id="KW-1133">Transmembrane helix</keyword>
<keyword evidence="1" id="KW-0472">Membrane</keyword>
<dbReference type="PROSITE" id="PS51257">
    <property type="entry name" value="PROKAR_LIPOPROTEIN"/>
    <property type="match status" value="1"/>
</dbReference>
<accession>A0A0M4DCG3</accession>
<evidence type="ECO:0008006" key="4">
    <source>
        <dbReference type="Google" id="ProtNLM"/>
    </source>
</evidence>
<dbReference type="PATRIC" id="fig|38300.4.peg.3810"/>
<sequence length="259" mass="28517">MPARQSDGAVSTLLISACPGPSACGAVHTYLFVDGLEVVARSDNRMAGLAPGQLLRPGGPLYPTDTPRHVEVAAQQQPEPGLDRHLRPINPQARPVIVRTDVDSIMDMPDVRIGFNSDDRRRSWWRNGLVTLALAGVMVAMILSTHEPSKWWFVGGLGILAVVAFVGTVNLIYGRVLLTARGLEFRTFVSRRIIPWNEVADIETRRRAVRSRVLCDLRVVRVRGRSLTIPGTATSRVMDAELERKQLAIREGWSRAVGG</sequence>
<dbReference type="Proteomes" id="UP000060513">
    <property type="component" value="Chromosome"/>
</dbReference>
<feature type="transmembrane region" description="Helical" evidence="1">
    <location>
        <begin position="124"/>
        <end position="145"/>
    </location>
</feature>
<dbReference type="EMBL" id="CP011340">
    <property type="protein sequence ID" value="ALC21938.1"/>
    <property type="molecule type" value="Genomic_DNA"/>
</dbReference>
<evidence type="ECO:0000313" key="2">
    <source>
        <dbReference type="EMBL" id="ALC21938.1"/>
    </source>
</evidence>
<name>A0A0M4DCG3_STRPR</name>
<reference evidence="2 3" key="1">
    <citation type="submission" date="2015-08" db="EMBL/GenBank/DDBJ databases">
        <title>Genome sequence of the pristinamycin over-producing bacterium Streptomyces pristinaespiralis HCCB10218.</title>
        <authorList>
            <person name="Tian J."/>
            <person name="Yang J."/>
            <person name="Li L."/>
            <person name="Ruan L."/>
            <person name="Wei W."/>
            <person name="Zheng G."/>
            <person name="Wei Z."/>
            <person name="Yang S."/>
            <person name="Ge M."/>
            <person name="Jiang W."/>
            <person name="Lu Y."/>
        </authorList>
    </citation>
    <scope>NUCLEOTIDE SEQUENCE [LARGE SCALE GENOMIC DNA]</scope>
    <source>
        <strain evidence="2 3">HCCB 10218</strain>
    </source>
</reference>
<evidence type="ECO:0000256" key="1">
    <source>
        <dbReference type="SAM" id="Phobius"/>
    </source>
</evidence>
<organism evidence="2">
    <name type="scientific">Streptomyces pristinaespiralis</name>
    <dbReference type="NCBI Taxonomy" id="38300"/>
    <lineage>
        <taxon>Bacteria</taxon>
        <taxon>Bacillati</taxon>
        <taxon>Actinomycetota</taxon>
        <taxon>Actinomycetes</taxon>
        <taxon>Kitasatosporales</taxon>
        <taxon>Streptomycetaceae</taxon>
        <taxon>Streptomyces</taxon>
    </lineage>
</organism>
<dbReference type="AlphaFoldDB" id="A0A0M4DCG3"/>
<proteinExistence type="predicted"/>
<gene>
    <name evidence="2" type="ORF">SPRI_3632</name>
</gene>